<evidence type="ECO:0000259" key="2">
    <source>
        <dbReference type="Pfam" id="PF01551"/>
    </source>
</evidence>
<dbReference type="GO" id="GO:0004222">
    <property type="term" value="F:metalloendopeptidase activity"/>
    <property type="evidence" value="ECO:0007669"/>
    <property type="project" value="TreeGrafter"/>
</dbReference>
<protein>
    <recommendedName>
        <fullName evidence="2">M23ase beta-sheet core domain-containing protein</fullName>
    </recommendedName>
</protein>
<proteinExistence type="predicted"/>
<dbReference type="Gene3D" id="2.70.70.10">
    <property type="entry name" value="Glucose Permease (Domain IIA)"/>
    <property type="match status" value="1"/>
</dbReference>
<keyword evidence="1" id="KW-0732">Signal</keyword>
<dbReference type="Pfam" id="PF01551">
    <property type="entry name" value="Peptidase_M23"/>
    <property type="match status" value="1"/>
</dbReference>
<feature type="signal peptide" evidence="1">
    <location>
        <begin position="1"/>
        <end position="27"/>
    </location>
</feature>
<dbReference type="AlphaFoldDB" id="A0A9W6KSZ8"/>
<evidence type="ECO:0000313" key="4">
    <source>
        <dbReference type="Proteomes" id="UP001143480"/>
    </source>
</evidence>
<gene>
    <name evidence="3" type="ORF">GCM10017581_084020</name>
</gene>
<dbReference type="CDD" id="cd12797">
    <property type="entry name" value="M23_peptidase"/>
    <property type="match status" value="1"/>
</dbReference>
<evidence type="ECO:0000256" key="1">
    <source>
        <dbReference type="SAM" id="SignalP"/>
    </source>
</evidence>
<dbReference type="InterPro" id="IPR050570">
    <property type="entry name" value="Cell_wall_metabolism_enzyme"/>
</dbReference>
<sequence length="377" mass="38231">MRKTIFAAVVAATTTAATLLLPVGAQAATTATVVSPKRPLNVRAGAAVWTRPLRTLPNGTAVSVECQVKGQLIDQGPVRVTDQWDRLTDGSFVSDAWVRHGQPFPPCTDAQTVAAPAPAAAPAAAATTAGTVASGAVALKTRSGPARAAVLYAGLANGTPLNIVCQLPGEQIAGTMRVTDRWDRLDTGAYVSDAYVNRAAAPPSCDSLAAPAPAAAAPAPAAEAGQSRWVSPLPGFSARPGFRTPTNPNHVGVDIMSFVGTPIHAASAGTVVEVVCNIEAGHSCDQAGSAAIGGCGWYVKIQHAGGVSTLYCHMVRRGVVQAGQKVAAGQVIGYVGSSGNSSAPHLHFEVHVSTPPTSPGNAVDPLPFMRAHSAAIG</sequence>
<dbReference type="InterPro" id="IPR011055">
    <property type="entry name" value="Dup_hybrid_motif"/>
</dbReference>
<feature type="chain" id="PRO_5040911139" description="M23ase beta-sheet core domain-containing protein" evidence="1">
    <location>
        <begin position="28"/>
        <end position="377"/>
    </location>
</feature>
<dbReference type="RefSeq" id="WP_261963371.1">
    <property type="nucleotide sequence ID" value="NZ_BAAAXA010000003.1"/>
</dbReference>
<comment type="caution">
    <text evidence="3">The sequence shown here is derived from an EMBL/GenBank/DDBJ whole genome shotgun (WGS) entry which is preliminary data.</text>
</comment>
<organism evidence="3 4">
    <name type="scientific">Dactylosporangium matsuzakiense</name>
    <dbReference type="NCBI Taxonomy" id="53360"/>
    <lineage>
        <taxon>Bacteria</taxon>
        <taxon>Bacillati</taxon>
        <taxon>Actinomycetota</taxon>
        <taxon>Actinomycetes</taxon>
        <taxon>Micromonosporales</taxon>
        <taxon>Micromonosporaceae</taxon>
        <taxon>Dactylosporangium</taxon>
    </lineage>
</organism>
<reference evidence="3" key="2">
    <citation type="submission" date="2023-01" db="EMBL/GenBank/DDBJ databases">
        <authorList>
            <person name="Sun Q."/>
            <person name="Evtushenko L."/>
        </authorList>
    </citation>
    <scope>NUCLEOTIDE SEQUENCE</scope>
    <source>
        <strain evidence="3">VKM Ac-1321</strain>
    </source>
</reference>
<keyword evidence="4" id="KW-1185">Reference proteome</keyword>
<reference evidence="3" key="1">
    <citation type="journal article" date="2014" name="Int. J. Syst. Evol. Microbiol.">
        <title>Complete genome sequence of Corynebacterium casei LMG S-19264T (=DSM 44701T), isolated from a smear-ripened cheese.</title>
        <authorList>
            <consortium name="US DOE Joint Genome Institute (JGI-PGF)"/>
            <person name="Walter F."/>
            <person name="Albersmeier A."/>
            <person name="Kalinowski J."/>
            <person name="Ruckert C."/>
        </authorList>
    </citation>
    <scope>NUCLEOTIDE SEQUENCE</scope>
    <source>
        <strain evidence="3">VKM Ac-1321</strain>
    </source>
</reference>
<dbReference type="EMBL" id="BSFP01000075">
    <property type="protein sequence ID" value="GLL06652.1"/>
    <property type="molecule type" value="Genomic_DNA"/>
</dbReference>
<dbReference type="SUPFAM" id="SSF51261">
    <property type="entry name" value="Duplicated hybrid motif"/>
    <property type="match status" value="1"/>
</dbReference>
<dbReference type="PANTHER" id="PTHR21666">
    <property type="entry name" value="PEPTIDASE-RELATED"/>
    <property type="match status" value="1"/>
</dbReference>
<accession>A0A9W6KSZ8</accession>
<dbReference type="InterPro" id="IPR016047">
    <property type="entry name" value="M23ase_b-sheet_dom"/>
</dbReference>
<feature type="domain" description="M23ase beta-sheet core" evidence="2">
    <location>
        <begin position="249"/>
        <end position="357"/>
    </location>
</feature>
<dbReference type="Proteomes" id="UP001143480">
    <property type="component" value="Unassembled WGS sequence"/>
</dbReference>
<name>A0A9W6KSZ8_9ACTN</name>
<evidence type="ECO:0000313" key="3">
    <source>
        <dbReference type="EMBL" id="GLL06652.1"/>
    </source>
</evidence>
<dbReference type="PANTHER" id="PTHR21666:SF270">
    <property type="entry name" value="MUREIN HYDROLASE ACTIVATOR ENVC"/>
    <property type="match status" value="1"/>
</dbReference>